<dbReference type="Gene3D" id="2.30.30.140">
    <property type="match status" value="1"/>
</dbReference>
<feature type="region of interest" description="Disordered" evidence="1">
    <location>
        <begin position="338"/>
        <end position="373"/>
    </location>
</feature>
<dbReference type="AlphaFoldDB" id="A0A915PXV3"/>
<feature type="domain" description="Tudor" evidence="2">
    <location>
        <begin position="447"/>
        <end position="503"/>
    </location>
</feature>
<accession>A0A915PXV3</accession>
<dbReference type="SUPFAM" id="SSF63748">
    <property type="entry name" value="Tudor/PWWP/MBT"/>
    <property type="match status" value="1"/>
</dbReference>
<evidence type="ECO:0000313" key="3">
    <source>
        <dbReference type="Proteomes" id="UP000887581"/>
    </source>
</evidence>
<evidence type="ECO:0000256" key="1">
    <source>
        <dbReference type="SAM" id="MobiDB-lite"/>
    </source>
</evidence>
<keyword evidence="3" id="KW-1185">Reference proteome</keyword>
<protein>
    <submittedName>
        <fullName evidence="4">Tudor domain-containing protein</fullName>
    </submittedName>
</protein>
<dbReference type="Proteomes" id="UP000887581">
    <property type="component" value="Unplaced"/>
</dbReference>
<dbReference type="WBParaSite" id="sdigi.contig562.g9011.t1">
    <property type="protein sequence ID" value="sdigi.contig562.g9011.t1"/>
    <property type="gene ID" value="sdigi.contig562.g9011"/>
</dbReference>
<proteinExistence type="predicted"/>
<organism evidence="3 4">
    <name type="scientific">Setaria digitata</name>
    <dbReference type="NCBI Taxonomy" id="48799"/>
    <lineage>
        <taxon>Eukaryota</taxon>
        <taxon>Metazoa</taxon>
        <taxon>Ecdysozoa</taxon>
        <taxon>Nematoda</taxon>
        <taxon>Chromadorea</taxon>
        <taxon>Rhabditida</taxon>
        <taxon>Spirurina</taxon>
        <taxon>Spiruromorpha</taxon>
        <taxon>Filarioidea</taxon>
        <taxon>Setariidae</taxon>
        <taxon>Setaria</taxon>
    </lineage>
</organism>
<sequence>MSDVQKEIQNLWREMVSEMNYAVKLTTQYMDSDSSSKKINLQLSDDCMKELQAQNVLKTRYHKFRLSLQGTIDAIKEFTKSDQSLVELPPNPFDVENLPKISSTEPSLQKTWKLTQHINKDSANVVSLSVSDRKLSHHLKNSNSSGQKINCSVSLYSEDDSIDSNRWDDNNVGSSMCSQSDTFVVSKNKKNEERLELHNPFKYSDFSSTVSGHILTCACLSPAEGPFVDGNRNLDKCLDDFELCRSSITPQHFGQAQERGQMLNSNPNDEETNICGEQSFFNKINVHSDTECLKGSVSRCKFKNSHFSNIVNNPERSSSRRDKKITYPVENVFKTSEPFEQQGQSEIMVVPSPDLTDDSSDDDDEFEQQQFNSKANNDRSFYREMNSLPIPKSDPSSMYAKSCDLVSHKAPSCKQLVNVKITWIASQRDFYVTLINEQRRYCLLEQDVEEGEPCMVFKNEQFYRAVLESSVKNMCHVFLVDFGGYLMISKKEIAPMLRFHAKLPMAAIHCAILGAFQVKLTAETVEAFKRRFPIDSTFKLLFVRKSRYDDVYETQLYLRENMRHDAFLPLDACFM</sequence>
<name>A0A915PXV3_9BILA</name>
<evidence type="ECO:0000313" key="4">
    <source>
        <dbReference type="WBParaSite" id="sdigi.contig562.g9011.t1"/>
    </source>
</evidence>
<dbReference type="PROSITE" id="PS50304">
    <property type="entry name" value="TUDOR"/>
    <property type="match status" value="1"/>
</dbReference>
<dbReference type="SMART" id="SM00333">
    <property type="entry name" value="TUDOR"/>
    <property type="match status" value="1"/>
</dbReference>
<dbReference type="Pfam" id="PF00567">
    <property type="entry name" value="TUDOR"/>
    <property type="match status" value="1"/>
</dbReference>
<reference evidence="4" key="1">
    <citation type="submission" date="2022-11" db="UniProtKB">
        <authorList>
            <consortium name="WormBaseParasite"/>
        </authorList>
    </citation>
    <scope>IDENTIFICATION</scope>
</reference>
<dbReference type="InterPro" id="IPR002999">
    <property type="entry name" value="Tudor"/>
</dbReference>
<feature type="compositionally biased region" description="Acidic residues" evidence="1">
    <location>
        <begin position="355"/>
        <end position="367"/>
    </location>
</feature>
<evidence type="ECO:0000259" key="2">
    <source>
        <dbReference type="PROSITE" id="PS50304"/>
    </source>
</evidence>